<reference evidence="2" key="1">
    <citation type="submission" date="2016-10" db="EMBL/GenBank/DDBJ databases">
        <authorList>
            <person name="Varghese N."/>
            <person name="Submissions S."/>
        </authorList>
    </citation>
    <scope>NUCLEOTIDE SEQUENCE [LARGE SCALE GENOMIC DNA]</scope>
    <source>
        <strain evidence="2">DSM 22251</strain>
    </source>
</reference>
<name>A0A1I3K1Y7_9FLAO</name>
<keyword evidence="2" id="KW-1185">Reference proteome</keyword>
<gene>
    <name evidence="1" type="ORF">SAMN05421638_0533</name>
</gene>
<dbReference type="AlphaFoldDB" id="A0A1I3K1Y7"/>
<protein>
    <submittedName>
        <fullName evidence="1">Uncharacterized protein</fullName>
    </submittedName>
</protein>
<proteinExistence type="predicted"/>
<evidence type="ECO:0000313" key="1">
    <source>
        <dbReference type="EMBL" id="SFI66320.1"/>
    </source>
</evidence>
<evidence type="ECO:0000313" key="2">
    <source>
        <dbReference type="Proteomes" id="UP000242560"/>
    </source>
</evidence>
<dbReference type="EMBL" id="FORQ01000001">
    <property type="protein sequence ID" value="SFI66320.1"/>
    <property type="molecule type" value="Genomic_DNA"/>
</dbReference>
<sequence length="41" mass="4825">MDFQSFHQAPTALTDVCTRSIIIKIFLTENEFIKKNFYLSL</sequence>
<dbReference type="Proteomes" id="UP000242560">
    <property type="component" value="Unassembled WGS sequence"/>
</dbReference>
<accession>A0A1I3K1Y7</accession>
<organism evidence="1 2">
    <name type="scientific">Kaistella treverensis</name>
    <dbReference type="NCBI Taxonomy" id="631455"/>
    <lineage>
        <taxon>Bacteria</taxon>
        <taxon>Pseudomonadati</taxon>
        <taxon>Bacteroidota</taxon>
        <taxon>Flavobacteriia</taxon>
        <taxon>Flavobacteriales</taxon>
        <taxon>Weeksellaceae</taxon>
        <taxon>Chryseobacterium group</taxon>
        <taxon>Kaistella</taxon>
    </lineage>
</organism>